<evidence type="ECO:0000256" key="4">
    <source>
        <dbReference type="ARBA" id="ARBA00022519"/>
    </source>
</evidence>
<accession>A0A918ABX8</accession>
<dbReference type="Proteomes" id="UP000660745">
    <property type="component" value="Unassembled WGS sequence"/>
</dbReference>
<evidence type="ECO:0000259" key="9">
    <source>
        <dbReference type="PROSITE" id="PS50928"/>
    </source>
</evidence>
<evidence type="ECO:0000256" key="6">
    <source>
        <dbReference type="ARBA" id="ARBA00022989"/>
    </source>
</evidence>
<keyword evidence="5 8" id="KW-0812">Transmembrane</keyword>
<evidence type="ECO:0000313" key="10">
    <source>
        <dbReference type="EMBL" id="GGP15483.1"/>
    </source>
</evidence>
<dbReference type="RefSeq" id="WP_189143540.1">
    <property type="nucleotide sequence ID" value="NZ_BMNK01000018.1"/>
</dbReference>
<feature type="transmembrane region" description="Helical" evidence="8">
    <location>
        <begin position="20"/>
        <end position="44"/>
    </location>
</feature>
<dbReference type="SUPFAM" id="SSF161098">
    <property type="entry name" value="MetI-like"/>
    <property type="match status" value="1"/>
</dbReference>
<organism evidence="10 11">
    <name type="scientific">Nonomuraea glycinis</name>
    <dbReference type="NCBI Taxonomy" id="2047744"/>
    <lineage>
        <taxon>Bacteria</taxon>
        <taxon>Bacillati</taxon>
        <taxon>Actinomycetota</taxon>
        <taxon>Actinomycetes</taxon>
        <taxon>Streptosporangiales</taxon>
        <taxon>Streptosporangiaceae</taxon>
        <taxon>Nonomuraea</taxon>
    </lineage>
</organism>
<sequence>MTTPSTPRRRYTKVDPIPWWLKAFGGLVVVFFILPTLFVIPMSFSDATTFQFPPQGFTWRLYENFFTNPIWLDSLGNSFLVATLTAVLATTVGTAAAVALSRLQGRVAQLVRTLLMVPIVAPAIVVAVAVYIAFLGWQLTGTVLGYVLAHTAIAVPYVLISVTGALGGFDPKLLRAAASLGSSPARAFVRVTMPLISRGILTGAIFAFIVSFDEVVLALFLRSPLFQTMPVQMYNSVTVEIDPTISAASSLMVVAVTIIFLLPQLLRGRVRRR</sequence>
<evidence type="ECO:0000256" key="1">
    <source>
        <dbReference type="ARBA" id="ARBA00004429"/>
    </source>
</evidence>
<evidence type="ECO:0000256" key="2">
    <source>
        <dbReference type="ARBA" id="ARBA00022448"/>
    </source>
</evidence>
<feature type="transmembrane region" description="Helical" evidence="8">
    <location>
        <begin position="143"/>
        <end position="166"/>
    </location>
</feature>
<dbReference type="InterPro" id="IPR000515">
    <property type="entry name" value="MetI-like"/>
</dbReference>
<feature type="transmembrane region" description="Helical" evidence="8">
    <location>
        <begin position="79"/>
        <end position="101"/>
    </location>
</feature>
<dbReference type="PANTHER" id="PTHR43357">
    <property type="entry name" value="INNER MEMBRANE ABC TRANSPORTER PERMEASE PROTEIN YDCV"/>
    <property type="match status" value="1"/>
</dbReference>
<comment type="subcellular location">
    <subcellularLocation>
        <location evidence="1">Cell inner membrane</location>
        <topology evidence="1">Multi-pass membrane protein</topology>
    </subcellularLocation>
    <subcellularLocation>
        <location evidence="8">Cell membrane</location>
        <topology evidence="8">Multi-pass membrane protein</topology>
    </subcellularLocation>
</comment>
<feature type="transmembrane region" description="Helical" evidence="8">
    <location>
        <begin position="245"/>
        <end position="266"/>
    </location>
</feature>
<reference evidence="10" key="2">
    <citation type="submission" date="2020-09" db="EMBL/GenBank/DDBJ databases">
        <authorList>
            <person name="Sun Q."/>
            <person name="Zhou Y."/>
        </authorList>
    </citation>
    <scope>NUCLEOTIDE SEQUENCE</scope>
    <source>
        <strain evidence="10">CGMCC 4.7430</strain>
    </source>
</reference>
<feature type="transmembrane region" description="Helical" evidence="8">
    <location>
        <begin position="113"/>
        <end position="137"/>
    </location>
</feature>
<evidence type="ECO:0000256" key="8">
    <source>
        <dbReference type="RuleBase" id="RU363032"/>
    </source>
</evidence>
<feature type="transmembrane region" description="Helical" evidence="8">
    <location>
        <begin position="200"/>
        <end position="225"/>
    </location>
</feature>
<evidence type="ECO:0000256" key="7">
    <source>
        <dbReference type="ARBA" id="ARBA00023136"/>
    </source>
</evidence>
<comment type="caution">
    <text evidence="10">The sequence shown here is derived from an EMBL/GenBank/DDBJ whole genome shotgun (WGS) entry which is preliminary data.</text>
</comment>
<keyword evidence="2 8" id="KW-0813">Transport</keyword>
<dbReference type="AlphaFoldDB" id="A0A918ABX8"/>
<dbReference type="PANTHER" id="PTHR43357:SF4">
    <property type="entry name" value="INNER MEMBRANE ABC TRANSPORTER PERMEASE PROTEIN YDCV"/>
    <property type="match status" value="1"/>
</dbReference>
<keyword evidence="4" id="KW-0997">Cell inner membrane</keyword>
<keyword evidence="11" id="KW-1185">Reference proteome</keyword>
<gene>
    <name evidence="10" type="ORF">GCM10012278_75530</name>
</gene>
<keyword evidence="7 8" id="KW-0472">Membrane</keyword>
<reference evidence="10" key="1">
    <citation type="journal article" date="2014" name="Int. J. Syst. Evol. Microbiol.">
        <title>Complete genome sequence of Corynebacterium casei LMG S-19264T (=DSM 44701T), isolated from a smear-ripened cheese.</title>
        <authorList>
            <consortium name="US DOE Joint Genome Institute (JGI-PGF)"/>
            <person name="Walter F."/>
            <person name="Albersmeier A."/>
            <person name="Kalinowski J."/>
            <person name="Ruckert C."/>
        </authorList>
    </citation>
    <scope>NUCLEOTIDE SEQUENCE</scope>
    <source>
        <strain evidence="10">CGMCC 4.7430</strain>
    </source>
</reference>
<name>A0A918ABX8_9ACTN</name>
<keyword evidence="6 8" id="KW-1133">Transmembrane helix</keyword>
<evidence type="ECO:0000313" key="11">
    <source>
        <dbReference type="Proteomes" id="UP000660745"/>
    </source>
</evidence>
<proteinExistence type="inferred from homology"/>
<dbReference type="GO" id="GO:0055085">
    <property type="term" value="P:transmembrane transport"/>
    <property type="evidence" value="ECO:0007669"/>
    <property type="project" value="InterPro"/>
</dbReference>
<dbReference type="CDD" id="cd06261">
    <property type="entry name" value="TM_PBP2"/>
    <property type="match status" value="1"/>
</dbReference>
<evidence type="ECO:0000256" key="5">
    <source>
        <dbReference type="ARBA" id="ARBA00022692"/>
    </source>
</evidence>
<dbReference type="PROSITE" id="PS50928">
    <property type="entry name" value="ABC_TM1"/>
    <property type="match status" value="1"/>
</dbReference>
<dbReference type="Pfam" id="PF00528">
    <property type="entry name" value="BPD_transp_1"/>
    <property type="match status" value="1"/>
</dbReference>
<protein>
    <submittedName>
        <fullName evidence="10">Polyamine ABC transporter permease</fullName>
    </submittedName>
</protein>
<dbReference type="InterPro" id="IPR035906">
    <property type="entry name" value="MetI-like_sf"/>
</dbReference>
<dbReference type="Gene3D" id="1.10.3720.10">
    <property type="entry name" value="MetI-like"/>
    <property type="match status" value="1"/>
</dbReference>
<feature type="domain" description="ABC transmembrane type-1" evidence="9">
    <location>
        <begin position="75"/>
        <end position="263"/>
    </location>
</feature>
<keyword evidence="3" id="KW-1003">Cell membrane</keyword>
<evidence type="ECO:0000256" key="3">
    <source>
        <dbReference type="ARBA" id="ARBA00022475"/>
    </source>
</evidence>
<comment type="similarity">
    <text evidence="8">Belongs to the binding-protein-dependent transport system permease family.</text>
</comment>
<dbReference type="EMBL" id="BMNK01000018">
    <property type="protein sequence ID" value="GGP15483.1"/>
    <property type="molecule type" value="Genomic_DNA"/>
</dbReference>
<dbReference type="GO" id="GO:0005886">
    <property type="term" value="C:plasma membrane"/>
    <property type="evidence" value="ECO:0007669"/>
    <property type="project" value="UniProtKB-SubCell"/>
</dbReference>